<dbReference type="RefSeq" id="XP_022579589.1">
    <property type="nucleotide sequence ID" value="XM_022723549.1"/>
</dbReference>
<dbReference type="OrthoDB" id="2548233at2759"/>
<dbReference type="PANTHER" id="PTHR42034">
    <property type="entry name" value="CHROMOSOME 7, WHOLE GENOME SHOTGUN SEQUENCE-RELATED"/>
    <property type="match status" value="1"/>
</dbReference>
<dbReference type="AlphaFoldDB" id="A0A1L9SD35"/>
<dbReference type="VEuPathDB" id="FungiDB:ASPZODRAFT_134506"/>
<dbReference type="Gene3D" id="3.30.559.10">
    <property type="entry name" value="Chloramphenicol acetyltransferase-like domain"/>
    <property type="match status" value="1"/>
</dbReference>
<reference evidence="2" key="1">
    <citation type="journal article" date="2017" name="Genome Biol.">
        <title>Comparative genomics reveals high biological diversity and specific adaptations in the industrially and medically important fungal genus Aspergillus.</title>
        <authorList>
            <person name="de Vries R.P."/>
            <person name="Riley R."/>
            <person name="Wiebenga A."/>
            <person name="Aguilar-Osorio G."/>
            <person name="Amillis S."/>
            <person name="Uchima C.A."/>
            <person name="Anderluh G."/>
            <person name="Asadollahi M."/>
            <person name="Askin M."/>
            <person name="Barry K."/>
            <person name="Battaglia E."/>
            <person name="Bayram O."/>
            <person name="Benocci T."/>
            <person name="Braus-Stromeyer S.A."/>
            <person name="Caldana C."/>
            <person name="Canovas D."/>
            <person name="Cerqueira G.C."/>
            <person name="Chen F."/>
            <person name="Chen W."/>
            <person name="Choi C."/>
            <person name="Clum A."/>
            <person name="Dos Santos R.A."/>
            <person name="Damasio A.R."/>
            <person name="Diallinas G."/>
            <person name="Emri T."/>
            <person name="Fekete E."/>
            <person name="Flipphi M."/>
            <person name="Freyberg S."/>
            <person name="Gallo A."/>
            <person name="Gournas C."/>
            <person name="Habgood R."/>
            <person name="Hainaut M."/>
            <person name="Harispe M.L."/>
            <person name="Henrissat B."/>
            <person name="Hilden K.S."/>
            <person name="Hope R."/>
            <person name="Hossain A."/>
            <person name="Karabika E."/>
            <person name="Karaffa L."/>
            <person name="Karanyi Z."/>
            <person name="Krasevec N."/>
            <person name="Kuo A."/>
            <person name="Kusch H."/>
            <person name="LaButti K."/>
            <person name="Lagendijk E.L."/>
            <person name="Lapidus A."/>
            <person name="Levasseur A."/>
            <person name="Lindquist E."/>
            <person name="Lipzen A."/>
            <person name="Logrieco A.F."/>
            <person name="MacCabe A."/>
            <person name="Maekelae M.R."/>
            <person name="Malavazi I."/>
            <person name="Melin P."/>
            <person name="Meyer V."/>
            <person name="Mielnichuk N."/>
            <person name="Miskei M."/>
            <person name="Molnar A.P."/>
            <person name="Mule G."/>
            <person name="Ngan C.Y."/>
            <person name="Orejas M."/>
            <person name="Orosz E."/>
            <person name="Ouedraogo J.P."/>
            <person name="Overkamp K.M."/>
            <person name="Park H.-S."/>
            <person name="Perrone G."/>
            <person name="Piumi F."/>
            <person name="Punt P.J."/>
            <person name="Ram A.F."/>
            <person name="Ramon A."/>
            <person name="Rauscher S."/>
            <person name="Record E."/>
            <person name="Riano-Pachon D.M."/>
            <person name="Robert V."/>
            <person name="Roehrig J."/>
            <person name="Ruller R."/>
            <person name="Salamov A."/>
            <person name="Salih N.S."/>
            <person name="Samson R.A."/>
            <person name="Sandor E."/>
            <person name="Sanguinetti M."/>
            <person name="Schuetze T."/>
            <person name="Sepcic K."/>
            <person name="Shelest E."/>
            <person name="Sherlock G."/>
            <person name="Sophianopoulou V."/>
            <person name="Squina F.M."/>
            <person name="Sun H."/>
            <person name="Susca A."/>
            <person name="Todd R.B."/>
            <person name="Tsang A."/>
            <person name="Unkles S.E."/>
            <person name="van de Wiele N."/>
            <person name="van Rossen-Uffink D."/>
            <person name="Oliveira J.V."/>
            <person name="Vesth T.C."/>
            <person name="Visser J."/>
            <person name="Yu J.-H."/>
            <person name="Zhou M."/>
            <person name="Andersen M.R."/>
            <person name="Archer D.B."/>
            <person name="Baker S.E."/>
            <person name="Benoit I."/>
            <person name="Brakhage A.A."/>
            <person name="Braus G.H."/>
            <person name="Fischer R."/>
            <person name="Frisvad J.C."/>
            <person name="Goldman G.H."/>
            <person name="Houbraken J."/>
            <person name="Oakley B."/>
            <person name="Pocsi I."/>
            <person name="Scazzocchio C."/>
            <person name="Seiboth B."/>
            <person name="vanKuyk P.A."/>
            <person name="Wortman J."/>
            <person name="Dyer P.S."/>
            <person name="Grigoriev I.V."/>
        </authorList>
    </citation>
    <scope>NUCLEOTIDE SEQUENCE [LARGE SCALE GENOMIC DNA]</scope>
    <source>
        <strain evidence="2">CBS 506.65</strain>
    </source>
</reference>
<organism evidence="1 2">
    <name type="scientific">Penicilliopsis zonata CBS 506.65</name>
    <dbReference type="NCBI Taxonomy" id="1073090"/>
    <lineage>
        <taxon>Eukaryota</taxon>
        <taxon>Fungi</taxon>
        <taxon>Dikarya</taxon>
        <taxon>Ascomycota</taxon>
        <taxon>Pezizomycotina</taxon>
        <taxon>Eurotiomycetes</taxon>
        <taxon>Eurotiomycetidae</taxon>
        <taxon>Eurotiales</taxon>
        <taxon>Aspergillaceae</taxon>
        <taxon>Penicilliopsis</taxon>
    </lineage>
</organism>
<dbReference type="Gene3D" id="3.30.559.30">
    <property type="entry name" value="Nonribosomal peptide synthetase, condensation domain"/>
    <property type="match status" value="1"/>
</dbReference>
<keyword evidence="2" id="KW-1185">Reference proteome</keyword>
<proteinExistence type="predicted"/>
<protein>
    <recommendedName>
        <fullName evidence="3">Condensation domain-containing protein</fullName>
    </recommendedName>
</protein>
<name>A0A1L9SD35_9EURO</name>
<dbReference type="PANTHER" id="PTHR42034:SF1">
    <property type="entry name" value="CONDENSATION DOMAIN-CONTAINING PROTEIN"/>
    <property type="match status" value="1"/>
</dbReference>
<dbReference type="GeneID" id="34610014"/>
<dbReference type="InterPro" id="IPR023213">
    <property type="entry name" value="CAT-like_dom_sf"/>
</dbReference>
<accession>A0A1L9SD35</accession>
<evidence type="ECO:0008006" key="3">
    <source>
        <dbReference type="Google" id="ProtNLM"/>
    </source>
</evidence>
<evidence type="ECO:0000313" key="2">
    <source>
        <dbReference type="Proteomes" id="UP000184188"/>
    </source>
</evidence>
<evidence type="ECO:0000313" key="1">
    <source>
        <dbReference type="EMBL" id="OJJ45079.1"/>
    </source>
</evidence>
<sequence>MAASVISLIQSLNLDFKTFWRWIPSRHYSSDAVDTPVTWERHQNLYARPFDPFEQFFSDYCAHPDRPGFRSLDVVATVSVSFATKPPPPAELIKIIKNAWMRMRYLHPSLAAESTRAGFQYAPFTSRLSVEEWVEDTFVLSSPEYGQELGVPASRSSSRVKLYYLPSQDGFRLTLCADHMVLDGQGTGFLFHDLFTEMARLEAGGQVIHEPLGADLQRLPCGSFDTLGISARQQELLPPLSLPPLRPDAKAFETLPVTKNAALAADQPGIGRTQAWTLSEEETSALFRAIKAQGLRFTPFVHAAILHAERKMNGRQLPANTTYGTSLIFDIRNQCRDSHTAALRIGFWPIQLKLGDSIRQTAHQLNYEYTRLAQNKAAAILKMVPYLRQAASVYAAYTESIHSFIGDYSLKVREQYGSFRVQDISAVAQPTDQRVYVGIQTFRDRLTFNVAYNDAFHDAAQVEEFLNLLRETIKV</sequence>
<gene>
    <name evidence="1" type="ORF">ASPZODRAFT_134506</name>
</gene>
<dbReference type="SUPFAM" id="SSF52777">
    <property type="entry name" value="CoA-dependent acyltransferases"/>
    <property type="match status" value="1"/>
</dbReference>
<dbReference type="EMBL" id="KV878346">
    <property type="protein sequence ID" value="OJJ45079.1"/>
    <property type="molecule type" value="Genomic_DNA"/>
</dbReference>
<dbReference type="Proteomes" id="UP000184188">
    <property type="component" value="Unassembled WGS sequence"/>
</dbReference>